<accession>A0A016U831</accession>
<gene>
    <name evidence="13" type="primary">Acey_s0053.g2286</name>
    <name evidence="13" type="ORF">Y032_0053g2286</name>
</gene>
<feature type="domain" description="EndoU" evidence="12">
    <location>
        <begin position="25"/>
        <end position="331"/>
    </location>
</feature>
<dbReference type="GO" id="GO:0004521">
    <property type="term" value="F:RNA endonuclease activity"/>
    <property type="evidence" value="ECO:0007669"/>
    <property type="project" value="UniProtKB-UniRule"/>
</dbReference>
<evidence type="ECO:0000256" key="3">
    <source>
        <dbReference type="ARBA" id="ARBA00011245"/>
    </source>
</evidence>
<name>A0A016U831_9BILA</name>
<organism evidence="13 14">
    <name type="scientific">Ancylostoma ceylanicum</name>
    <dbReference type="NCBI Taxonomy" id="53326"/>
    <lineage>
        <taxon>Eukaryota</taxon>
        <taxon>Metazoa</taxon>
        <taxon>Ecdysozoa</taxon>
        <taxon>Nematoda</taxon>
        <taxon>Chromadorea</taxon>
        <taxon>Rhabditida</taxon>
        <taxon>Rhabditina</taxon>
        <taxon>Rhabditomorpha</taxon>
        <taxon>Strongyloidea</taxon>
        <taxon>Ancylostomatidae</taxon>
        <taxon>Ancylostomatinae</taxon>
        <taxon>Ancylostoma</taxon>
    </lineage>
</organism>
<comment type="similarity">
    <text evidence="2 11">Belongs to the ENDOU family.</text>
</comment>
<evidence type="ECO:0000256" key="7">
    <source>
        <dbReference type="ARBA" id="ARBA00022801"/>
    </source>
</evidence>
<keyword evidence="11" id="KW-0732">Signal</keyword>
<dbReference type="InterPro" id="IPR018998">
    <property type="entry name" value="EndoU_C"/>
</dbReference>
<evidence type="ECO:0000256" key="4">
    <source>
        <dbReference type="ARBA" id="ARBA00022722"/>
    </source>
</evidence>
<dbReference type="GO" id="GO:0003723">
    <property type="term" value="F:RNA binding"/>
    <property type="evidence" value="ECO:0007669"/>
    <property type="project" value="UniProtKB-UniRule"/>
</dbReference>
<evidence type="ECO:0000259" key="12">
    <source>
        <dbReference type="PROSITE" id="PS51959"/>
    </source>
</evidence>
<dbReference type="EMBL" id="JARK01001389">
    <property type="protein sequence ID" value="EYC10768.1"/>
    <property type="molecule type" value="Genomic_DNA"/>
</dbReference>
<reference evidence="14" key="1">
    <citation type="journal article" date="2015" name="Nat. Genet.">
        <title>The genome and transcriptome of the zoonotic hookworm Ancylostoma ceylanicum identify infection-specific gene families.</title>
        <authorList>
            <person name="Schwarz E.M."/>
            <person name="Hu Y."/>
            <person name="Antoshechkin I."/>
            <person name="Miller M.M."/>
            <person name="Sternberg P.W."/>
            <person name="Aroian R.V."/>
        </authorList>
    </citation>
    <scope>NUCLEOTIDE SEQUENCE</scope>
    <source>
        <strain evidence="14">HY135</strain>
    </source>
</reference>
<evidence type="ECO:0000256" key="9">
    <source>
        <dbReference type="ARBA" id="ARBA00023211"/>
    </source>
</evidence>
<dbReference type="PANTHER" id="PTHR12439">
    <property type="entry name" value="PLACENTAL PROTEIN 11-RELATED"/>
    <property type="match status" value="1"/>
</dbReference>
<evidence type="ECO:0000256" key="1">
    <source>
        <dbReference type="ARBA" id="ARBA00001936"/>
    </source>
</evidence>
<dbReference type="Pfam" id="PF09412">
    <property type="entry name" value="XendoU"/>
    <property type="match status" value="2"/>
</dbReference>
<keyword evidence="10" id="KW-0456">Lyase</keyword>
<keyword evidence="5 11" id="KW-0479">Metal-binding</keyword>
<dbReference type="InterPro" id="IPR039787">
    <property type="entry name" value="ENDOU"/>
</dbReference>
<evidence type="ECO:0000313" key="14">
    <source>
        <dbReference type="Proteomes" id="UP000024635"/>
    </source>
</evidence>
<dbReference type="OrthoDB" id="430326at2759"/>
<evidence type="ECO:0000256" key="5">
    <source>
        <dbReference type="ARBA" id="ARBA00022723"/>
    </source>
</evidence>
<dbReference type="SUPFAM" id="SSF142877">
    <property type="entry name" value="EndoU-like"/>
    <property type="match status" value="2"/>
</dbReference>
<dbReference type="GO" id="GO:0046872">
    <property type="term" value="F:metal ion binding"/>
    <property type="evidence" value="ECO:0007669"/>
    <property type="project" value="UniProtKB-UniRule"/>
</dbReference>
<keyword evidence="9 11" id="KW-0464">Manganese</keyword>
<feature type="chain" id="PRO_5026378174" description="EndoU domain-containing protein" evidence="11">
    <location>
        <begin position="17"/>
        <end position="344"/>
    </location>
</feature>
<dbReference type="PROSITE" id="PS51959">
    <property type="entry name" value="ENDOU"/>
    <property type="match status" value="1"/>
</dbReference>
<comment type="subunit">
    <text evidence="3 11">Monomer.</text>
</comment>
<comment type="cofactor">
    <cofactor evidence="1 11">
        <name>Mn(2+)</name>
        <dbReference type="ChEBI" id="CHEBI:29035"/>
    </cofactor>
</comment>
<evidence type="ECO:0000256" key="8">
    <source>
        <dbReference type="ARBA" id="ARBA00022884"/>
    </source>
</evidence>
<evidence type="ECO:0000256" key="6">
    <source>
        <dbReference type="ARBA" id="ARBA00022759"/>
    </source>
</evidence>
<dbReference type="InterPro" id="IPR037227">
    <property type="entry name" value="EndoU-like"/>
</dbReference>
<keyword evidence="14" id="KW-1185">Reference proteome</keyword>
<keyword evidence="6 11" id="KW-0255">Endonuclease</keyword>
<protein>
    <recommendedName>
        <fullName evidence="12">EndoU domain-containing protein</fullName>
    </recommendedName>
</protein>
<dbReference type="GO" id="GO:0016829">
    <property type="term" value="F:lyase activity"/>
    <property type="evidence" value="ECO:0007669"/>
    <property type="project" value="UniProtKB-KW"/>
</dbReference>
<comment type="caution">
    <text evidence="13">The sequence shown here is derived from an EMBL/GenBank/DDBJ whole genome shotgun (WGS) entry which is preliminary data.</text>
</comment>
<proteinExistence type="inferred from homology"/>
<keyword evidence="4 11" id="KW-0540">Nuclease</keyword>
<feature type="signal peptide" evidence="11">
    <location>
        <begin position="1"/>
        <end position="16"/>
    </location>
</feature>
<evidence type="ECO:0000313" key="13">
    <source>
        <dbReference type="EMBL" id="EYC10768.1"/>
    </source>
</evidence>
<keyword evidence="7 11" id="KW-0378">Hydrolase</keyword>
<keyword evidence="8 11" id="KW-0694">RNA-binding</keyword>
<dbReference type="PANTHER" id="PTHR12439:SF11">
    <property type="entry name" value="URIDYLATE-SPECIFIC ENDORIBONUCLEASE"/>
    <property type="match status" value="1"/>
</dbReference>
<dbReference type="CDD" id="cd21159">
    <property type="entry name" value="XendoU"/>
    <property type="match status" value="1"/>
</dbReference>
<dbReference type="AlphaFoldDB" id="A0A016U831"/>
<evidence type="ECO:0000256" key="2">
    <source>
        <dbReference type="ARBA" id="ARBA00010168"/>
    </source>
</evidence>
<evidence type="ECO:0000256" key="10">
    <source>
        <dbReference type="ARBA" id="ARBA00023239"/>
    </source>
</evidence>
<sequence length="344" mass="39591">MFCSLLLAAALGFALSQWLPPFYVQDIELIQMSKAMRDADDNKAHPGQIYINYQGQAEGMQDNAPSEFFYYVDPAVLQKPSYSQFIAMMNNFNREGGVDEPRVSREEEGHEISTFLTTILASRPWQILYSFLYHKVSFSALFCVRQAPSSTTARLVKKDLHVATRKCCCCDFLWHPFAQSPYIFRAWIEHLWFRHYSRSRGWAHDSSAFEHVFMGEEKRGEVSGFHNWVRFYLLERNPIEELDYMGFIEGRGNVMVSLRFTWQGLLKRVGSFMVGTSPEFEMALYTLCFLARRGGQECTVEIDGCLVIITSYDMVQDGEIFIGTAYPKAGAVTNTCGNFYRRGY</sequence>
<evidence type="ECO:0000256" key="11">
    <source>
        <dbReference type="RuleBase" id="RU367085"/>
    </source>
</evidence>
<dbReference type="Proteomes" id="UP000024635">
    <property type="component" value="Unassembled WGS sequence"/>
</dbReference>
<dbReference type="GO" id="GO:0016787">
    <property type="term" value="F:hydrolase activity"/>
    <property type="evidence" value="ECO:0007669"/>
    <property type="project" value="UniProtKB-KW"/>
</dbReference>